<dbReference type="GO" id="GO:0006123">
    <property type="term" value="P:mitochondrial electron transport, cytochrome c to oxygen"/>
    <property type="evidence" value="ECO:0007669"/>
    <property type="project" value="InterPro"/>
</dbReference>
<comment type="pathway">
    <text evidence="10">Energy metabolism; oxidative phosphorylation.</text>
</comment>
<dbReference type="InterPro" id="IPR036639">
    <property type="entry name" value="Cyt_c_oxidase_su4_sf"/>
</dbReference>
<dbReference type="GeneID" id="103505633"/>
<evidence type="ECO:0000256" key="1">
    <source>
        <dbReference type="ARBA" id="ARBA00004434"/>
    </source>
</evidence>
<gene>
    <name evidence="12" type="primary">LOC103505633</name>
</gene>
<dbReference type="RefSeq" id="XP_008468209.1">
    <property type="nucleotide sequence ID" value="XM_008469987.2"/>
</dbReference>
<protein>
    <recommendedName>
        <fullName evidence="10">Cytochrome c oxidase subunit 4</fullName>
    </recommendedName>
</protein>
<keyword evidence="8 10" id="KW-0496">Mitochondrion</keyword>
<evidence type="ECO:0000256" key="10">
    <source>
        <dbReference type="RuleBase" id="RU367145"/>
    </source>
</evidence>
<dbReference type="Pfam" id="PF02936">
    <property type="entry name" value="COX4"/>
    <property type="match status" value="1"/>
</dbReference>
<name>A0A1S3CUR6_DIACI</name>
<evidence type="ECO:0000256" key="5">
    <source>
        <dbReference type="ARBA" id="ARBA00022946"/>
    </source>
</evidence>
<dbReference type="PANTHER" id="PTHR10707:SF10">
    <property type="entry name" value="CYTOCHROME C OXIDASE SUBUNIT 4"/>
    <property type="match status" value="1"/>
</dbReference>
<dbReference type="GO" id="GO:0005743">
    <property type="term" value="C:mitochondrial inner membrane"/>
    <property type="evidence" value="ECO:0007669"/>
    <property type="project" value="UniProtKB-SubCell"/>
</dbReference>
<dbReference type="Gene3D" id="1.10.442.10">
    <property type="entry name" value="Cytochrome c oxidase subunit IV"/>
    <property type="match status" value="1"/>
</dbReference>
<dbReference type="FunFam" id="1.10.442.10:FF:000001">
    <property type="entry name" value="Cytochrome c oxidase subunit 4 isoform 1"/>
    <property type="match status" value="1"/>
</dbReference>
<dbReference type="STRING" id="121845.A0A1S3CUR6"/>
<dbReference type="UniPathway" id="UPA00705"/>
<evidence type="ECO:0000256" key="4">
    <source>
        <dbReference type="ARBA" id="ARBA00022792"/>
    </source>
</evidence>
<dbReference type="PRINTS" id="PR01873">
    <property type="entry name" value="CYTCOXIDASE4"/>
</dbReference>
<keyword evidence="3 10" id="KW-0812">Transmembrane</keyword>
<evidence type="ECO:0000256" key="3">
    <source>
        <dbReference type="ARBA" id="ARBA00022692"/>
    </source>
</evidence>
<dbReference type="Proteomes" id="UP000079169">
    <property type="component" value="Unplaced"/>
</dbReference>
<sequence length="225" mass="26195">MTNLLRLSLHKSLLWNPRLVKWNNMVLRFSHDEPTPSYPRNPGWINRHAIGNREVVGHGRNGIAAYGDNVLCPFPAIRYKVFDSDLLLLREKEKGHWNALSKEEKKMLYRASFRQTFAEFTRHGAYPDTEYLGSVGLSMVVIAVSLFYYAFLKAFFLPPLPATMTPEGWENTVTKMIQLQWNPITGMASKWDYENDRWRPGFKPWFLDYLPKNSPLRELTPEEGS</sequence>
<evidence type="ECO:0000313" key="11">
    <source>
        <dbReference type="Proteomes" id="UP000079169"/>
    </source>
</evidence>
<evidence type="ECO:0000256" key="9">
    <source>
        <dbReference type="ARBA" id="ARBA00023136"/>
    </source>
</evidence>
<feature type="transmembrane region" description="Helical" evidence="10">
    <location>
        <begin position="131"/>
        <end position="151"/>
    </location>
</feature>
<keyword evidence="11" id="KW-1185">Reference proteome</keyword>
<dbReference type="GO" id="GO:0016491">
    <property type="term" value="F:oxidoreductase activity"/>
    <property type="evidence" value="ECO:0007669"/>
    <property type="project" value="UniProtKB-KW"/>
</dbReference>
<comment type="subcellular location">
    <subcellularLocation>
        <location evidence="1 10">Mitochondrion inner membrane</location>
        <topology evidence="1 10">Single-pass membrane protein</topology>
    </subcellularLocation>
</comment>
<keyword evidence="6 10" id="KW-1133">Transmembrane helix</keyword>
<evidence type="ECO:0000256" key="8">
    <source>
        <dbReference type="ARBA" id="ARBA00023128"/>
    </source>
</evidence>
<keyword evidence="5" id="KW-0809">Transit peptide</keyword>
<dbReference type="SUPFAM" id="SSF81406">
    <property type="entry name" value="Mitochondrial cytochrome c oxidase subunit IV"/>
    <property type="match status" value="1"/>
</dbReference>
<keyword evidence="9 10" id="KW-0472">Membrane</keyword>
<dbReference type="InterPro" id="IPR004203">
    <property type="entry name" value="Cyt_c_oxidase_su4_fam"/>
</dbReference>
<dbReference type="AlphaFoldDB" id="A0A1S3CUR6"/>
<dbReference type="GO" id="GO:0045277">
    <property type="term" value="C:respiratory chain complex IV"/>
    <property type="evidence" value="ECO:0007669"/>
    <property type="project" value="InterPro"/>
</dbReference>
<dbReference type="CDD" id="cd00922">
    <property type="entry name" value="Cyt_c_Oxidase_IV"/>
    <property type="match status" value="1"/>
</dbReference>
<reference evidence="12" key="1">
    <citation type="submission" date="2025-08" db="UniProtKB">
        <authorList>
            <consortium name="RefSeq"/>
        </authorList>
    </citation>
    <scope>IDENTIFICATION</scope>
</reference>
<keyword evidence="4 10" id="KW-0999">Mitochondrion inner membrane</keyword>
<evidence type="ECO:0000256" key="2">
    <source>
        <dbReference type="ARBA" id="ARBA00008135"/>
    </source>
</evidence>
<dbReference type="PANTHER" id="PTHR10707">
    <property type="entry name" value="CYTOCHROME C OXIDASE SUBUNIT IV"/>
    <property type="match status" value="1"/>
</dbReference>
<dbReference type="KEGG" id="dci:103505633"/>
<organism evidence="11 12">
    <name type="scientific">Diaphorina citri</name>
    <name type="common">Asian citrus psyllid</name>
    <dbReference type="NCBI Taxonomy" id="121845"/>
    <lineage>
        <taxon>Eukaryota</taxon>
        <taxon>Metazoa</taxon>
        <taxon>Ecdysozoa</taxon>
        <taxon>Arthropoda</taxon>
        <taxon>Hexapoda</taxon>
        <taxon>Insecta</taxon>
        <taxon>Pterygota</taxon>
        <taxon>Neoptera</taxon>
        <taxon>Paraneoptera</taxon>
        <taxon>Hemiptera</taxon>
        <taxon>Sternorrhyncha</taxon>
        <taxon>Psylloidea</taxon>
        <taxon>Psyllidae</taxon>
        <taxon>Diaphorininae</taxon>
        <taxon>Diaphorina</taxon>
    </lineage>
</organism>
<comment type="similarity">
    <text evidence="2 10">Belongs to the cytochrome c oxidase IV family.</text>
</comment>
<accession>A0A1S3CUR6</accession>
<evidence type="ECO:0000256" key="6">
    <source>
        <dbReference type="ARBA" id="ARBA00022989"/>
    </source>
</evidence>
<dbReference type="InterPro" id="IPR013288">
    <property type="entry name" value="Cyt_c_oxidase_su4"/>
</dbReference>
<dbReference type="PaxDb" id="121845-A0A1S3CUR6"/>
<evidence type="ECO:0000313" key="12">
    <source>
        <dbReference type="RefSeq" id="XP_008468209.1"/>
    </source>
</evidence>
<evidence type="ECO:0000256" key="7">
    <source>
        <dbReference type="ARBA" id="ARBA00023002"/>
    </source>
</evidence>
<keyword evidence="7" id="KW-0560">Oxidoreductase</keyword>
<comment type="function">
    <text evidence="10">Component of the cytochrome c oxidase, the last enzyme in the mitochondrial electron transport chain which drives oxidative phosphorylation.</text>
</comment>
<proteinExistence type="inferred from homology"/>
<dbReference type="OMA" id="YLDDHEW"/>
<comment type="subunit">
    <text evidence="10">Component of the cytochrome c oxidase (complex IV, CIV), a multisubunit enzyme composed of 14 subunits.</text>
</comment>